<organism evidence="2 3">
    <name type="scientific">Nonomuraea endophytica</name>
    <dbReference type="NCBI Taxonomy" id="714136"/>
    <lineage>
        <taxon>Bacteria</taxon>
        <taxon>Bacillati</taxon>
        <taxon>Actinomycetota</taxon>
        <taxon>Actinomycetes</taxon>
        <taxon>Streptosporangiales</taxon>
        <taxon>Streptosporangiaceae</taxon>
        <taxon>Nonomuraea</taxon>
    </lineage>
</organism>
<dbReference type="InterPro" id="IPR010895">
    <property type="entry name" value="CHRD"/>
</dbReference>
<reference evidence="2 3" key="1">
    <citation type="submission" date="2020-08" db="EMBL/GenBank/DDBJ databases">
        <title>Genomic Encyclopedia of Type Strains, Phase IV (KMG-IV): sequencing the most valuable type-strain genomes for metagenomic binning, comparative biology and taxonomic classification.</title>
        <authorList>
            <person name="Goeker M."/>
        </authorList>
    </citation>
    <scope>NUCLEOTIDE SEQUENCE [LARGE SCALE GENOMIC DNA]</scope>
    <source>
        <strain evidence="2 3">DSM 45385</strain>
    </source>
</reference>
<sequence length="88" mass="9785">MRKIHPATAAHIHRGARGVAGDITVTLRTPSDGSTKGCVRAVKRQNAANAATTLTWSELRAITRWPHRYYVNVHNKRFPMGAVRGQLR</sequence>
<dbReference type="Proteomes" id="UP000568380">
    <property type="component" value="Unassembled WGS sequence"/>
</dbReference>
<evidence type="ECO:0000313" key="2">
    <source>
        <dbReference type="EMBL" id="MBB5075204.1"/>
    </source>
</evidence>
<gene>
    <name evidence="2" type="ORF">HNR40_000650</name>
</gene>
<evidence type="ECO:0000313" key="3">
    <source>
        <dbReference type="Proteomes" id="UP000568380"/>
    </source>
</evidence>
<keyword evidence="3" id="KW-1185">Reference proteome</keyword>
<evidence type="ECO:0000259" key="1">
    <source>
        <dbReference type="Pfam" id="PF07452"/>
    </source>
</evidence>
<protein>
    <recommendedName>
        <fullName evidence="1">CHRD domain-containing protein</fullName>
    </recommendedName>
</protein>
<accession>A0A7W8ED69</accession>
<proteinExistence type="predicted"/>
<feature type="domain" description="CHRD" evidence="1">
    <location>
        <begin position="3"/>
        <end position="87"/>
    </location>
</feature>
<name>A0A7W8ED69_9ACTN</name>
<dbReference type="EMBL" id="JACHIN010000001">
    <property type="protein sequence ID" value="MBB5075204.1"/>
    <property type="molecule type" value="Genomic_DNA"/>
</dbReference>
<comment type="caution">
    <text evidence="2">The sequence shown here is derived from an EMBL/GenBank/DDBJ whole genome shotgun (WGS) entry which is preliminary data.</text>
</comment>
<dbReference type="Pfam" id="PF07452">
    <property type="entry name" value="CHRD"/>
    <property type="match status" value="1"/>
</dbReference>
<dbReference type="AlphaFoldDB" id="A0A7W8ED69"/>